<keyword evidence="1" id="KW-0880">Kelch repeat</keyword>
<feature type="region of interest" description="Disordered" evidence="3">
    <location>
        <begin position="253"/>
        <end position="274"/>
    </location>
</feature>
<comment type="caution">
    <text evidence="5">The sequence shown here is derived from an EMBL/GenBank/DDBJ whole genome shotgun (WGS) entry which is preliminary data.</text>
</comment>
<dbReference type="Pfam" id="PF24681">
    <property type="entry name" value="Kelch_KLHDC2_KLHL20_DRC7"/>
    <property type="match status" value="1"/>
</dbReference>
<dbReference type="OrthoDB" id="432528at2759"/>
<evidence type="ECO:0000256" key="1">
    <source>
        <dbReference type="ARBA" id="ARBA00022441"/>
    </source>
</evidence>
<dbReference type="Proteomes" id="UP000603453">
    <property type="component" value="Unassembled WGS sequence"/>
</dbReference>
<keyword evidence="6" id="KW-1185">Reference proteome</keyword>
<dbReference type="AlphaFoldDB" id="A0A8H7REA8"/>
<dbReference type="SUPFAM" id="SSF117281">
    <property type="entry name" value="Kelch motif"/>
    <property type="match status" value="1"/>
</dbReference>
<gene>
    <name evidence="5" type="ORF">INT47_010485</name>
</gene>
<organism evidence="5 6">
    <name type="scientific">Mucor saturninus</name>
    <dbReference type="NCBI Taxonomy" id="64648"/>
    <lineage>
        <taxon>Eukaryota</taxon>
        <taxon>Fungi</taxon>
        <taxon>Fungi incertae sedis</taxon>
        <taxon>Mucoromycota</taxon>
        <taxon>Mucoromycotina</taxon>
        <taxon>Mucoromycetes</taxon>
        <taxon>Mucorales</taxon>
        <taxon>Mucorineae</taxon>
        <taxon>Mucoraceae</taxon>
        <taxon>Mucor</taxon>
    </lineage>
</organism>
<name>A0A8H7REA8_9FUNG</name>
<evidence type="ECO:0000256" key="3">
    <source>
        <dbReference type="SAM" id="MobiDB-lite"/>
    </source>
</evidence>
<reference evidence="5" key="1">
    <citation type="submission" date="2020-12" db="EMBL/GenBank/DDBJ databases">
        <title>Metabolic potential, ecology and presence of endohyphal bacteria is reflected in genomic diversity of Mucoromycotina.</title>
        <authorList>
            <person name="Muszewska A."/>
            <person name="Okrasinska A."/>
            <person name="Steczkiewicz K."/>
            <person name="Drgas O."/>
            <person name="Orlowska M."/>
            <person name="Perlinska-Lenart U."/>
            <person name="Aleksandrzak-Piekarczyk T."/>
            <person name="Szatraj K."/>
            <person name="Zielenkiewicz U."/>
            <person name="Pilsyk S."/>
            <person name="Malc E."/>
            <person name="Mieczkowski P."/>
            <person name="Kruszewska J.S."/>
            <person name="Biernat P."/>
            <person name="Pawlowska J."/>
        </authorList>
    </citation>
    <scope>NUCLEOTIDE SEQUENCE</scope>
    <source>
        <strain evidence="5">WA0000017839</strain>
    </source>
</reference>
<protein>
    <recommendedName>
        <fullName evidence="4">BTB domain-containing protein</fullName>
    </recommendedName>
</protein>
<dbReference type="GO" id="GO:0005739">
    <property type="term" value="C:mitochondrion"/>
    <property type="evidence" value="ECO:0007669"/>
    <property type="project" value="TreeGrafter"/>
</dbReference>
<dbReference type="PANTHER" id="PTHR43503">
    <property type="entry name" value="MCG48959-RELATED"/>
    <property type="match status" value="1"/>
</dbReference>
<dbReference type="Gene3D" id="2.120.10.80">
    <property type="entry name" value="Kelch-type beta propeller"/>
    <property type="match status" value="1"/>
</dbReference>
<evidence type="ECO:0000313" key="6">
    <source>
        <dbReference type="Proteomes" id="UP000603453"/>
    </source>
</evidence>
<feature type="compositionally biased region" description="Low complexity" evidence="3">
    <location>
        <begin position="253"/>
        <end position="271"/>
    </location>
</feature>
<evidence type="ECO:0000256" key="2">
    <source>
        <dbReference type="ARBA" id="ARBA00022737"/>
    </source>
</evidence>
<keyword evidence="2" id="KW-0677">Repeat</keyword>
<evidence type="ECO:0000313" key="5">
    <source>
        <dbReference type="EMBL" id="KAG2208123.1"/>
    </source>
</evidence>
<dbReference type="InterPro" id="IPR011333">
    <property type="entry name" value="SKP1/BTB/POZ_sf"/>
</dbReference>
<proteinExistence type="predicted"/>
<dbReference type="InterPro" id="IPR015915">
    <property type="entry name" value="Kelch-typ_b-propeller"/>
</dbReference>
<dbReference type="EMBL" id="JAEPRD010000021">
    <property type="protein sequence ID" value="KAG2208123.1"/>
    <property type="molecule type" value="Genomic_DNA"/>
</dbReference>
<dbReference type="InterPro" id="IPR000210">
    <property type="entry name" value="BTB/POZ_dom"/>
</dbReference>
<dbReference type="PANTHER" id="PTHR43503:SF2">
    <property type="entry name" value="NEGATIVE REGULATOR OF SPORULATION MDS3-RELATED"/>
    <property type="match status" value="1"/>
</dbReference>
<dbReference type="PROSITE" id="PS50097">
    <property type="entry name" value="BTB"/>
    <property type="match status" value="1"/>
</dbReference>
<dbReference type="SUPFAM" id="SSF54695">
    <property type="entry name" value="POZ domain"/>
    <property type="match status" value="1"/>
</dbReference>
<evidence type="ECO:0000259" key="4">
    <source>
        <dbReference type="PROSITE" id="PS50097"/>
    </source>
</evidence>
<dbReference type="SMART" id="SM00225">
    <property type="entry name" value="BTB"/>
    <property type="match status" value="1"/>
</dbReference>
<dbReference type="Pfam" id="PF00651">
    <property type="entry name" value="BTB"/>
    <property type="match status" value="1"/>
</dbReference>
<sequence>MAMLMKPGQPIKTIGRNLAGLWRPSFVKVDQRLYVFGGGGNVTDDLHYLDLKQMRWETIQNPSGTPPCKRYGHSATRWRDSIIVFGGCNEYQEYCGDVHIFNLKTSSWHQPVITGNVSSRYLHSAAVFEDKLIIYGGFAKSSDCTYVLDELCVLDLNSMLWTRYHDMPPRYNHSATLVGNKMYIYAGKDEQGNTVSDLFMVNLQKLPYTPHLVLNGNQQSCNTRMVLLKSQHFCDTACGKLLVFGRYLNNNNNNNSSNNKTPLQQQQQQQQNNSPESTYSLWMLDLDTLEWEKQECDGHFEVGGWNYFTIINEAQSQISINNLLFLGNTDPYRPQGYDHFRDALVIHGESLGLYDIAEPRFSTEFVQLLNSPELSDFSIVAADGQEIYVHQVILLTRWPHFKNIHKSGMSESIERRMTIPEPFEVIMAFLKFLYSDRLDDNEPWEVVCDLLVMANMYLLHRLKKLCCERLYRNHMTIESCGLIFEKAIMAEEVGLKLLVLSFMFQNYGSILKSNMLMELPHSIREEFLDSVPEEAVLEVGRSRQYQQPTIYNNSNTNSNNSMIYLNSAQPNTSSYHHHHHHHQQLVNYTVASDVLLNQRSTQAATELIPINATTNNNSDMTVEV</sequence>
<feature type="domain" description="BTB" evidence="4">
    <location>
        <begin position="375"/>
        <end position="442"/>
    </location>
</feature>
<dbReference type="GO" id="GO:0045454">
    <property type="term" value="P:cell redox homeostasis"/>
    <property type="evidence" value="ECO:0007669"/>
    <property type="project" value="TreeGrafter"/>
</dbReference>
<accession>A0A8H7REA8</accession>
<dbReference type="GO" id="GO:0005829">
    <property type="term" value="C:cytosol"/>
    <property type="evidence" value="ECO:0007669"/>
    <property type="project" value="TreeGrafter"/>
</dbReference>
<dbReference type="Gene3D" id="3.30.710.10">
    <property type="entry name" value="Potassium Channel Kv1.1, Chain A"/>
    <property type="match status" value="1"/>
</dbReference>